<dbReference type="ExpressionAtlas" id="A0A2K3KY19">
    <property type="expression patterns" value="baseline"/>
</dbReference>
<evidence type="ECO:0000313" key="1">
    <source>
        <dbReference type="EMBL" id="PNX71177.1"/>
    </source>
</evidence>
<dbReference type="InterPro" id="IPR038824">
    <property type="entry name" value="SHOC1-like"/>
</dbReference>
<evidence type="ECO:0000313" key="2">
    <source>
        <dbReference type="Proteomes" id="UP000236291"/>
    </source>
</evidence>
<dbReference type="PANTHER" id="PTHR35764:SF1">
    <property type="entry name" value="PROTEIN SHORTAGE IN CHIASMATA 1"/>
    <property type="match status" value="1"/>
</dbReference>
<reference evidence="1 2" key="1">
    <citation type="journal article" date="2014" name="Am. J. Bot.">
        <title>Genome assembly and annotation for red clover (Trifolium pratense; Fabaceae).</title>
        <authorList>
            <person name="Istvanek J."/>
            <person name="Jaros M."/>
            <person name="Krenek A."/>
            <person name="Repkova J."/>
        </authorList>
    </citation>
    <scope>NUCLEOTIDE SEQUENCE [LARGE SCALE GENOMIC DNA]</scope>
    <source>
        <strain evidence="2">cv. Tatra</strain>
        <tissue evidence="1">Young leaves</tissue>
    </source>
</reference>
<reference evidence="1 2" key="2">
    <citation type="journal article" date="2017" name="Front. Plant Sci.">
        <title>Gene Classification and Mining of Molecular Markers Useful in Red Clover (Trifolium pratense) Breeding.</title>
        <authorList>
            <person name="Istvanek J."/>
            <person name="Dluhosova J."/>
            <person name="Dluhos P."/>
            <person name="Patkova L."/>
            <person name="Nedelnik J."/>
            <person name="Repkova J."/>
        </authorList>
    </citation>
    <scope>NUCLEOTIDE SEQUENCE [LARGE SCALE GENOMIC DNA]</scope>
    <source>
        <strain evidence="2">cv. Tatra</strain>
        <tissue evidence="1">Young leaves</tissue>
    </source>
</reference>
<dbReference type="STRING" id="57577.A0A2K3KY19"/>
<dbReference type="Proteomes" id="UP000236291">
    <property type="component" value="Unassembled WGS sequence"/>
</dbReference>
<dbReference type="AlphaFoldDB" id="A0A2K3KY19"/>
<comment type="caution">
    <text evidence="1">The sequence shown here is derived from an EMBL/GenBank/DDBJ whole genome shotgun (WGS) entry which is preliminary data.</text>
</comment>
<protein>
    <submittedName>
        <fullName evidence="1">Uncharacterized protein</fullName>
    </submittedName>
</protein>
<dbReference type="PANTHER" id="PTHR35764">
    <property type="entry name" value="PROTEIN SHORTAGE IN CHIASMATA 1"/>
    <property type="match status" value="1"/>
</dbReference>
<organism evidence="1 2">
    <name type="scientific">Trifolium pratense</name>
    <name type="common">Red clover</name>
    <dbReference type="NCBI Taxonomy" id="57577"/>
    <lineage>
        <taxon>Eukaryota</taxon>
        <taxon>Viridiplantae</taxon>
        <taxon>Streptophyta</taxon>
        <taxon>Embryophyta</taxon>
        <taxon>Tracheophyta</taxon>
        <taxon>Spermatophyta</taxon>
        <taxon>Magnoliopsida</taxon>
        <taxon>eudicotyledons</taxon>
        <taxon>Gunneridae</taxon>
        <taxon>Pentapetalae</taxon>
        <taxon>rosids</taxon>
        <taxon>fabids</taxon>
        <taxon>Fabales</taxon>
        <taxon>Fabaceae</taxon>
        <taxon>Papilionoideae</taxon>
        <taxon>50 kb inversion clade</taxon>
        <taxon>NPAAA clade</taxon>
        <taxon>Hologalegina</taxon>
        <taxon>IRL clade</taxon>
        <taxon>Trifolieae</taxon>
        <taxon>Trifolium</taxon>
    </lineage>
</organism>
<sequence length="153" mass="17261">MRTRFLNNDYFTLPPSQTIPFLHLPVPRLPAPPSSAVNHHLHLLYSPFPDVSLHIDPFPIQSALSSFLSSVLPHKINLQSHDLEVPIPDLASSVANYQNRKGEADFVLEDYVSDGDIEFSNESKTVTRSDENEVVYEPIQFEAPEQLDALLVR</sequence>
<proteinExistence type="predicted"/>
<dbReference type="GO" id="GO:0000712">
    <property type="term" value="P:resolution of meiotic recombination intermediates"/>
    <property type="evidence" value="ECO:0007669"/>
    <property type="project" value="TreeGrafter"/>
</dbReference>
<gene>
    <name evidence="1" type="ORF">L195_g027048</name>
</gene>
<name>A0A2K3KY19_TRIPR</name>
<dbReference type="EMBL" id="ASHM01022979">
    <property type="protein sequence ID" value="PNX71177.1"/>
    <property type="molecule type" value="Genomic_DNA"/>
</dbReference>
<accession>A0A2K3KY19</accession>